<organism evidence="1 2">
    <name type="scientific">Falsiporphyromonas endometrii</name>
    <dbReference type="NCBI Taxonomy" id="1387297"/>
    <lineage>
        <taxon>Bacteria</taxon>
        <taxon>Pseudomonadati</taxon>
        <taxon>Bacteroidota</taxon>
        <taxon>Bacteroidia</taxon>
        <taxon>Bacteroidales</taxon>
        <taxon>Porphyromonadaceae</taxon>
        <taxon>Falsiporphyromonas</taxon>
    </lineage>
</organism>
<name>A0ABV9K627_9PORP</name>
<comment type="caution">
    <text evidence="1">The sequence shown here is derived from an EMBL/GenBank/DDBJ whole genome shotgun (WGS) entry which is preliminary data.</text>
</comment>
<sequence>MKKILLLLLIAGVFGNIRAQYSITGKVLIKDGEGLEAHVKLFAENNSVESIMQTEKGIFTFSNLIKNKSYYVVASCVGYTTDTIKIERIREDLNLGTMFLKPSLINLGEVVVVGSSMTFRNGVKRIIPNKFHKKNSTDAMVMLDKMNLSRINVDPLTKSLTLNGGGNVKVMLNGREVSATEISSLSPSVIQRIEYHDTPEARYGNADVVLDFITKEDNTGGRIYLSLWQGLLTAFGEDYISLKFNRKNSQFSLDYNLSYRNWKKLSRDYDEDFYLSNETISRAEKGHPGRFKYDNHNVRFNYNYQKEQKIVNLSLGTALQHAPYKEWKSDIQYRKTTFDLYDNAKSSGVNPFTRLYIQMPIRQNQLYIATLSGQYNKGEYSRQYHEIDDKNKSNQFYSEANEVQKGYALSQLYENKQNWGTLTIGANFNQQFTTSDYEYAQSPQTQTHRTTMRLSNLYSYAQWGKGWNKLYTRAGIGLNQRWIHVGQEKHKTLQISPMIFMRYAISPKFELRYQGSVSNVMPSLSALSDYSQEIDFIQTQKGNPFLKPQIDFYNALVFNYILKKTAWGLYLNQTYSKSPIMESTYIENGRVIRTQENHRNFQNYNMELEYGGQPIGDFLSFKAYVGMKLYKSNGNQYTHSKTIPYYGGQISVYYKQFSLRWQFRKSTQDKFWGETFYRYEDGHMLSIGYHTNKISLSADVLNLFALKHISAQENYSNVGPYKRYEYLNETKNLIRLNLTLNLSYGKKYRELTRRTDNRINSDSSIIKGEK</sequence>
<reference evidence="2" key="1">
    <citation type="journal article" date="2019" name="Int. J. Syst. Evol. Microbiol.">
        <title>The Global Catalogue of Microorganisms (GCM) 10K type strain sequencing project: providing services to taxonomists for standard genome sequencing and annotation.</title>
        <authorList>
            <consortium name="The Broad Institute Genomics Platform"/>
            <consortium name="The Broad Institute Genome Sequencing Center for Infectious Disease"/>
            <person name="Wu L."/>
            <person name="Ma J."/>
        </authorList>
    </citation>
    <scope>NUCLEOTIDE SEQUENCE [LARGE SCALE GENOMIC DNA]</scope>
    <source>
        <strain evidence="2">CGMCC 4.7357</strain>
    </source>
</reference>
<gene>
    <name evidence="1" type="ORF">ACFO3G_01930</name>
</gene>
<keyword evidence="2" id="KW-1185">Reference proteome</keyword>
<dbReference type="Proteomes" id="UP001596020">
    <property type="component" value="Unassembled WGS sequence"/>
</dbReference>
<proteinExistence type="predicted"/>
<dbReference type="RefSeq" id="WP_380077453.1">
    <property type="nucleotide sequence ID" value="NZ_JBHSGO010000036.1"/>
</dbReference>
<accession>A0ABV9K627</accession>
<dbReference type="SUPFAM" id="SSF56935">
    <property type="entry name" value="Porins"/>
    <property type="match status" value="1"/>
</dbReference>
<protein>
    <submittedName>
        <fullName evidence="1">Outer membrane beta-barrel protein</fullName>
    </submittedName>
</protein>
<evidence type="ECO:0000313" key="1">
    <source>
        <dbReference type="EMBL" id="MFC4665379.1"/>
    </source>
</evidence>
<dbReference type="EMBL" id="JBHSGO010000036">
    <property type="protein sequence ID" value="MFC4665379.1"/>
    <property type="molecule type" value="Genomic_DNA"/>
</dbReference>
<evidence type="ECO:0000313" key="2">
    <source>
        <dbReference type="Proteomes" id="UP001596020"/>
    </source>
</evidence>